<name>A0A239DSP3_9FIRM</name>
<organism evidence="7 8">
    <name type="scientific">Anaerovirgula multivorans</name>
    <dbReference type="NCBI Taxonomy" id="312168"/>
    <lineage>
        <taxon>Bacteria</taxon>
        <taxon>Bacillati</taxon>
        <taxon>Bacillota</taxon>
        <taxon>Clostridia</taxon>
        <taxon>Peptostreptococcales</taxon>
        <taxon>Natronincolaceae</taxon>
        <taxon>Anaerovirgula</taxon>
    </lineage>
</organism>
<evidence type="ECO:0000256" key="1">
    <source>
        <dbReference type="ARBA" id="ARBA00022517"/>
    </source>
</evidence>
<dbReference type="EMBL" id="FZOJ01000008">
    <property type="protein sequence ID" value="SNS34938.1"/>
    <property type="molecule type" value="Genomic_DNA"/>
</dbReference>
<evidence type="ECO:0000256" key="5">
    <source>
        <dbReference type="ARBA" id="ARBA00044503"/>
    </source>
</evidence>
<dbReference type="InterPro" id="IPR036764">
    <property type="entry name" value="Peptidase_Prp_sf"/>
</dbReference>
<reference evidence="7 8" key="1">
    <citation type="submission" date="2017-06" db="EMBL/GenBank/DDBJ databases">
        <authorList>
            <person name="Kim H.J."/>
            <person name="Triplett B.A."/>
        </authorList>
    </citation>
    <scope>NUCLEOTIDE SEQUENCE [LARGE SCALE GENOMIC DNA]</scope>
    <source>
        <strain evidence="7 8">SCA</strain>
    </source>
</reference>
<protein>
    <recommendedName>
        <fullName evidence="6">Ribosomal processing cysteine protease Prp</fullName>
    </recommendedName>
</protein>
<dbReference type="SUPFAM" id="SSF118010">
    <property type="entry name" value="TM1457-like"/>
    <property type="match status" value="1"/>
</dbReference>
<keyword evidence="4" id="KW-0788">Thiol protease</keyword>
<proteinExistence type="inferred from homology"/>
<keyword evidence="2" id="KW-0645">Protease</keyword>
<dbReference type="PANTHER" id="PTHR39178">
    <property type="entry name" value="HYPOTHETICAL RIBOSOME-ASSOCIATED PROTEIN"/>
    <property type="match status" value="1"/>
</dbReference>
<dbReference type="GO" id="GO:0008234">
    <property type="term" value="F:cysteine-type peptidase activity"/>
    <property type="evidence" value="ECO:0007669"/>
    <property type="project" value="UniProtKB-KW"/>
</dbReference>
<dbReference type="AlphaFoldDB" id="A0A239DSP3"/>
<dbReference type="PANTHER" id="PTHR39178:SF1">
    <property type="entry name" value="RIBOSOMAL-PROCESSING CYSTEINE PROTEASE PRP"/>
    <property type="match status" value="1"/>
</dbReference>
<gene>
    <name evidence="7" type="ORF">SAMN05446037_1008102</name>
</gene>
<dbReference type="InterPro" id="IPR007422">
    <property type="entry name" value="Peptidase_Prp"/>
</dbReference>
<dbReference type="GO" id="GO:0042254">
    <property type="term" value="P:ribosome biogenesis"/>
    <property type="evidence" value="ECO:0007669"/>
    <property type="project" value="UniProtKB-KW"/>
</dbReference>
<dbReference type="Proteomes" id="UP000198304">
    <property type="component" value="Unassembled WGS sequence"/>
</dbReference>
<evidence type="ECO:0000256" key="6">
    <source>
        <dbReference type="ARBA" id="ARBA00044538"/>
    </source>
</evidence>
<evidence type="ECO:0000256" key="2">
    <source>
        <dbReference type="ARBA" id="ARBA00022670"/>
    </source>
</evidence>
<keyword evidence="8" id="KW-1185">Reference proteome</keyword>
<comment type="similarity">
    <text evidence="5">Belongs to the Prp family.</text>
</comment>
<accession>A0A239DSP3</accession>
<evidence type="ECO:0000256" key="4">
    <source>
        <dbReference type="ARBA" id="ARBA00022807"/>
    </source>
</evidence>
<dbReference type="Pfam" id="PF04327">
    <property type="entry name" value="Peptidase_Prp"/>
    <property type="match status" value="1"/>
</dbReference>
<dbReference type="OrthoDB" id="48998at2"/>
<keyword evidence="1" id="KW-0690">Ribosome biogenesis</keyword>
<dbReference type="GO" id="GO:0006508">
    <property type="term" value="P:proteolysis"/>
    <property type="evidence" value="ECO:0007669"/>
    <property type="project" value="UniProtKB-KW"/>
</dbReference>
<dbReference type="RefSeq" id="WP_089282777.1">
    <property type="nucleotide sequence ID" value="NZ_FZOJ01000008.1"/>
</dbReference>
<dbReference type="Gene3D" id="3.30.70.1490">
    <property type="entry name" value="Cysteine protease Prp"/>
    <property type="match status" value="1"/>
</dbReference>
<dbReference type="CDD" id="cd16332">
    <property type="entry name" value="Prp-like"/>
    <property type="match status" value="1"/>
</dbReference>
<evidence type="ECO:0000256" key="3">
    <source>
        <dbReference type="ARBA" id="ARBA00022801"/>
    </source>
</evidence>
<sequence>MIKIRIERDHNQYISEFKITGHAYADEPGKDIVCAAVSMLTQTIILGLSEVLKIQVSYEIADGYLACWIPEGLSQRDRQQVNNLLDTMVLGIRNIQESYSQYIIVHDKEV</sequence>
<evidence type="ECO:0000313" key="8">
    <source>
        <dbReference type="Proteomes" id="UP000198304"/>
    </source>
</evidence>
<keyword evidence="3" id="KW-0378">Hydrolase</keyword>
<evidence type="ECO:0000313" key="7">
    <source>
        <dbReference type="EMBL" id="SNS34938.1"/>
    </source>
</evidence>